<dbReference type="FunFam" id="1.10.10.160:FF:000001">
    <property type="entry name" value="ATP-dependent DNA helicase"/>
    <property type="match status" value="1"/>
</dbReference>
<dbReference type="PROSITE" id="PS51217">
    <property type="entry name" value="UVRD_HELICASE_CTER"/>
    <property type="match status" value="1"/>
</dbReference>
<keyword evidence="4 11" id="KW-0347">Helicase</keyword>
<dbReference type="EMBL" id="LBVV01000016">
    <property type="protein sequence ID" value="KKQ93747.1"/>
    <property type="molecule type" value="Genomic_DNA"/>
</dbReference>
<evidence type="ECO:0000256" key="8">
    <source>
        <dbReference type="ARBA" id="ARBA00034617"/>
    </source>
</evidence>
<proteinExistence type="inferred from homology"/>
<dbReference type="SUPFAM" id="SSF52540">
    <property type="entry name" value="P-loop containing nucleoside triphosphate hydrolases"/>
    <property type="match status" value="1"/>
</dbReference>
<dbReference type="PROSITE" id="PS51198">
    <property type="entry name" value="UVRD_HELICASE_ATP_BIND"/>
    <property type="match status" value="1"/>
</dbReference>
<dbReference type="Proteomes" id="UP000034207">
    <property type="component" value="Unassembled WGS sequence"/>
</dbReference>
<evidence type="ECO:0000259" key="13">
    <source>
        <dbReference type="PROSITE" id="PS51217"/>
    </source>
</evidence>
<dbReference type="InterPro" id="IPR014017">
    <property type="entry name" value="DNA_helicase_UvrD-like_C"/>
</dbReference>
<dbReference type="Gene3D" id="1.10.486.10">
    <property type="entry name" value="PCRA, domain 4"/>
    <property type="match status" value="1"/>
</dbReference>
<accession>A0A0G0LRS9</accession>
<dbReference type="GO" id="GO:0043138">
    <property type="term" value="F:3'-5' DNA helicase activity"/>
    <property type="evidence" value="ECO:0007669"/>
    <property type="project" value="UniProtKB-EC"/>
</dbReference>
<evidence type="ECO:0000256" key="11">
    <source>
        <dbReference type="PROSITE-ProRule" id="PRU00560"/>
    </source>
</evidence>
<evidence type="ECO:0000256" key="4">
    <source>
        <dbReference type="ARBA" id="ARBA00022806"/>
    </source>
</evidence>
<evidence type="ECO:0000256" key="1">
    <source>
        <dbReference type="ARBA" id="ARBA00009922"/>
    </source>
</evidence>
<evidence type="ECO:0000313" key="15">
    <source>
        <dbReference type="Proteomes" id="UP000034207"/>
    </source>
</evidence>
<sequence length="699" mass="79353">MSDILSSLNSAQKEAVLATKGPVLILAGAGSGKTKALTHRIAYLVEHEKVSPFNILAVTFTNKAAKEMKIRIQKLLGSTYDFPFSGTFHSVCVKILRKEIELLGYNQRFLISDGSDQLQVIKESMKYLNIDPKQFNPRAVLGAISSAKSEMVGAAEYANLAVGHFQEIVTKIYYEYDKRLKESNALDFDDLLLKTVEIFNKFPEVLEKYQNQFHYILVDEYQDTNHVQYLFCKKLSAKHKNICVVGDDWQSIYSWRGANYRNILDFHKDYPDAKIIKLEQNYRSTKNILEAAHNVIAKNIERTDKKLWTDNESGLPVILYEAFNEKEEGQFIIAEAGRLEKQGYGLSDIAILYRTNAQSRSLEEELLKFNIPYKIIGGVRFYERREIKDLLSYLKFIYSGTDWVSFKRIINLPARGIGAKSLEVFENFARNNNLSLMDALSRVEDTNLQDKMKKGFSEFGNMAKQLVSLSNVLGVADFIEKVIIKSGLKSYYDDGSVEGDSRVENLEELISVAREFEEASSGLGLGEFLEQISLLSDIDNYSDESKSITLMTMHSAKGLEFPVVFMVGLEEGIFPHSRSSFSEEEMEEERRLCYVAMTRARKRLYLVYASNRMLYGGISSNPPSRFINDVPSHLMTDFTTRTVELKEPSFDIKAGDKIRHAKFGTGLVVGVNGEEIDVLFDSFGLKRLSSVFAPVEKIN</sequence>
<evidence type="ECO:0000313" key="14">
    <source>
        <dbReference type="EMBL" id="KKQ93747.1"/>
    </source>
</evidence>
<keyword evidence="5 11" id="KW-0067">ATP-binding</keyword>
<name>A0A0G0LRS9_UNCC2</name>
<gene>
    <name evidence="14" type="ORF">UT18_C0016G0043</name>
</gene>
<dbReference type="EC" id="5.6.2.4" evidence="9"/>
<dbReference type="InterPro" id="IPR014016">
    <property type="entry name" value="UvrD-like_ATP-bd"/>
</dbReference>
<dbReference type="GO" id="GO:0009314">
    <property type="term" value="P:response to radiation"/>
    <property type="evidence" value="ECO:0007669"/>
    <property type="project" value="UniProtKB-ARBA"/>
</dbReference>
<dbReference type="PATRIC" id="fig|1618345.3.peg.904"/>
<keyword evidence="7" id="KW-0413">Isomerase</keyword>
<dbReference type="InterPro" id="IPR027417">
    <property type="entry name" value="P-loop_NTPase"/>
</dbReference>
<dbReference type="Gene3D" id="1.10.10.160">
    <property type="match status" value="1"/>
</dbReference>
<comment type="similarity">
    <text evidence="1">Belongs to the helicase family. UvrD subfamily.</text>
</comment>
<dbReference type="Pfam" id="PF00580">
    <property type="entry name" value="UvrD-helicase"/>
    <property type="match status" value="1"/>
</dbReference>
<dbReference type="InterPro" id="IPR013986">
    <property type="entry name" value="DExx_box_DNA_helicase_dom_sf"/>
</dbReference>
<dbReference type="Pfam" id="PF13361">
    <property type="entry name" value="UvrD_C"/>
    <property type="match status" value="1"/>
</dbReference>
<dbReference type="Gene3D" id="3.40.50.300">
    <property type="entry name" value="P-loop containing nucleotide triphosphate hydrolases"/>
    <property type="match status" value="2"/>
</dbReference>
<dbReference type="PANTHER" id="PTHR11070:SF2">
    <property type="entry name" value="ATP-DEPENDENT DNA HELICASE SRS2"/>
    <property type="match status" value="1"/>
</dbReference>
<dbReference type="Pfam" id="PF21196">
    <property type="entry name" value="PcrA_UvrD_tudor"/>
    <property type="match status" value="1"/>
</dbReference>
<keyword evidence="2 11" id="KW-0547">Nucleotide-binding</keyword>
<keyword evidence="3 11" id="KW-0378">Hydrolase</keyword>
<evidence type="ECO:0000256" key="3">
    <source>
        <dbReference type="ARBA" id="ARBA00022801"/>
    </source>
</evidence>
<evidence type="ECO:0000256" key="9">
    <source>
        <dbReference type="ARBA" id="ARBA00034808"/>
    </source>
</evidence>
<dbReference type="GO" id="GO:0000725">
    <property type="term" value="P:recombinational repair"/>
    <property type="evidence" value="ECO:0007669"/>
    <property type="project" value="TreeGrafter"/>
</dbReference>
<evidence type="ECO:0000256" key="2">
    <source>
        <dbReference type="ARBA" id="ARBA00022741"/>
    </source>
</evidence>
<feature type="binding site" evidence="11">
    <location>
        <begin position="27"/>
        <end position="34"/>
    </location>
    <ligand>
        <name>ATP</name>
        <dbReference type="ChEBI" id="CHEBI:30616"/>
    </ligand>
</feature>
<dbReference type="PANTHER" id="PTHR11070">
    <property type="entry name" value="UVRD / RECB / PCRA DNA HELICASE FAMILY MEMBER"/>
    <property type="match status" value="1"/>
</dbReference>
<evidence type="ECO:0000259" key="12">
    <source>
        <dbReference type="PROSITE" id="PS51198"/>
    </source>
</evidence>
<protein>
    <recommendedName>
        <fullName evidence="9">DNA 3'-5' helicase</fullName>
        <ecNumber evidence="9">5.6.2.4</ecNumber>
    </recommendedName>
</protein>
<comment type="catalytic activity">
    <reaction evidence="10">
        <text>ATP + H2O = ADP + phosphate + H(+)</text>
        <dbReference type="Rhea" id="RHEA:13065"/>
        <dbReference type="ChEBI" id="CHEBI:15377"/>
        <dbReference type="ChEBI" id="CHEBI:15378"/>
        <dbReference type="ChEBI" id="CHEBI:30616"/>
        <dbReference type="ChEBI" id="CHEBI:43474"/>
        <dbReference type="ChEBI" id="CHEBI:456216"/>
        <dbReference type="EC" id="5.6.2.4"/>
    </reaction>
</comment>
<keyword evidence="6" id="KW-0238">DNA-binding</keyword>
<dbReference type="GO" id="GO:0005829">
    <property type="term" value="C:cytosol"/>
    <property type="evidence" value="ECO:0007669"/>
    <property type="project" value="TreeGrafter"/>
</dbReference>
<reference evidence="14 15" key="1">
    <citation type="journal article" date="2015" name="Nature">
        <title>rRNA introns, odd ribosomes, and small enigmatic genomes across a large radiation of phyla.</title>
        <authorList>
            <person name="Brown C.T."/>
            <person name="Hug L.A."/>
            <person name="Thomas B.C."/>
            <person name="Sharon I."/>
            <person name="Castelle C.J."/>
            <person name="Singh A."/>
            <person name="Wilkins M.J."/>
            <person name="Williams K.H."/>
            <person name="Banfield J.F."/>
        </authorList>
    </citation>
    <scope>NUCLEOTIDE SEQUENCE [LARGE SCALE GENOMIC DNA]</scope>
</reference>
<organism evidence="14 15">
    <name type="scientific">candidate division CPR2 bacterium GW2011_GWC2_39_10</name>
    <dbReference type="NCBI Taxonomy" id="1618345"/>
    <lineage>
        <taxon>Bacteria</taxon>
        <taxon>Bacteria division CPR2</taxon>
    </lineage>
</organism>
<evidence type="ECO:0000256" key="10">
    <source>
        <dbReference type="ARBA" id="ARBA00048988"/>
    </source>
</evidence>
<evidence type="ECO:0000256" key="7">
    <source>
        <dbReference type="ARBA" id="ARBA00023235"/>
    </source>
</evidence>
<dbReference type="CDD" id="cd17932">
    <property type="entry name" value="DEXQc_UvrD"/>
    <property type="match status" value="1"/>
</dbReference>
<dbReference type="CDD" id="cd18807">
    <property type="entry name" value="SF1_C_UvrD"/>
    <property type="match status" value="1"/>
</dbReference>
<dbReference type="GO" id="GO:0033202">
    <property type="term" value="C:DNA helicase complex"/>
    <property type="evidence" value="ECO:0007669"/>
    <property type="project" value="TreeGrafter"/>
</dbReference>
<comment type="catalytic activity">
    <reaction evidence="8">
        <text>Couples ATP hydrolysis with the unwinding of duplex DNA by translocating in the 3'-5' direction.</text>
        <dbReference type="EC" id="5.6.2.4"/>
    </reaction>
</comment>
<dbReference type="InterPro" id="IPR000212">
    <property type="entry name" value="DNA_helicase_UvrD/REP"/>
</dbReference>
<dbReference type="FunFam" id="1.10.486.10:FF:000003">
    <property type="entry name" value="ATP-dependent DNA helicase"/>
    <property type="match status" value="1"/>
</dbReference>
<dbReference type="AlphaFoldDB" id="A0A0G0LRS9"/>
<feature type="domain" description="UvrD-like helicase C-terminal" evidence="13">
    <location>
        <begin position="286"/>
        <end position="558"/>
    </location>
</feature>
<evidence type="ECO:0000256" key="6">
    <source>
        <dbReference type="ARBA" id="ARBA00023125"/>
    </source>
</evidence>
<comment type="caution">
    <text evidence="14">The sequence shown here is derived from an EMBL/GenBank/DDBJ whole genome shotgun (WGS) entry which is preliminary data.</text>
</comment>
<evidence type="ECO:0000256" key="5">
    <source>
        <dbReference type="ARBA" id="ARBA00022840"/>
    </source>
</evidence>
<dbReference type="STRING" id="1618345.UT18_C0016G0043"/>
<dbReference type="GO" id="GO:0016887">
    <property type="term" value="F:ATP hydrolysis activity"/>
    <property type="evidence" value="ECO:0007669"/>
    <property type="project" value="RHEA"/>
</dbReference>
<dbReference type="GO" id="GO:0003677">
    <property type="term" value="F:DNA binding"/>
    <property type="evidence" value="ECO:0007669"/>
    <property type="project" value="UniProtKB-KW"/>
</dbReference>
<feature type="domain" description="UvrD-like helicase ATP-binding" evidence="12">
    <location>
        <begin position="6"/>
        <end position="285"/>
    </location>
</feature>
<dbReference type="GO" id="GO:0005524">
    <property type="term" value="F:ATP binding"/>
    <property type="evidence" value="ECO:0007669"/>
    <property type="project" value="UniProtKB-UniRule"/>
</dbReference>